<evidence type="ECO:0000313" key="3">
    <source>
        <dbReference type="Proteomes" id="UP000295509"/>
    </source>
</evidence>
<organism evidence="2 3">
    <name type="scientific">Paraburkholderia rhizosphaerae</name>
    <dbReference type="NCBI Taxonomy" id="480658"/>
    <lineage>
        <taxon>Bacteria</taxon>
        <taxon>Pseudomonadati</taxon>
        <taxon>Pseudomonadota</taxon>
        <taxon>Betaproteobacteria</taxon>
        <taxon>Burkholderiales</taxon>
        <taxon>Burkholderiaceae</taxon>
        <taxon>Paraburkholderia</taxon>
    </lineage>
</organism>
<dbReference type="EMBL" id="SORE01000029">
    <property type="protein sequence ID" value="TDY38973.1"/>
    <property type="molecule type" value="Genomic_DNA"/>
</dbReference>
<evidence type="ECO:0000256" key="1">
    <source>
        <dbReference type="SAM" id="MobiDB-lite"/>
    </source>
</evidence>
<accession>A0A4R8L8B8</accession>
<sequence>MMNPKSIAKEGTEKDLSRKSGKQGNAVEVKGQPGFGQRSRWGEHSNYDWMDHFSLPDSPLW</sequence>
<dbReference type="Proteomes" id="UP000295509">
    <property type="component" value="Unassembled WGS sequence"/>
</dbReference>
<comment type="caution">
    <text evidence="2">The sequence shown here is derived from an EMBL/GenBank/DDBJ whole genome shotgun (WGS) entry which is preliminary data.</text>
</comment>
<feature type="compositionally biased region" description="Basic and acidic residues" evidence="1">
    <location>
        <begin position="40"/>
        <end position="51"/>
    </location>
</feature>
<proteinExistence type="predicted"/>
<feature type="region of interest" description="Disordered" evidence="1">
    <location>
        <begin position="1"/>
        <end position="61"/>
    </location>
</feature>
<keyword evidence="3" id="KW-1185">Reference proteome</keyword>
<evidence type="ECO:0000313" key="2">
    <source>
        <dbReference type="EMBL" id="TDY38973.1"/>
    </source>
</evidence>
<protein>
    <submittedName>
        <fullName evidence="2">Uncharacterized protein</fullName>
    </submittedName>
</protein>
<name>A0A4R8L8B8_9BURK</name>
<gene>
    <name evidence="2" type="ORF">BX592_12990</name>
</gene>
<dbReference type="AlphaFoldDB" id="A0A4R8L8B8"/>
<feature type="compositionally biased region" description="Basic and acidic residues" evidence="1">
    <location>
        <begin position="7"/>
        <end position="18"/>
    </location>
</feature>
<reference evidence="2 3" key="1">
    <citation type="submission" date="2019-03" db="EMBL/GenBank/DDBJ databases">
        <title>Genomic Encyclopedia of Type Strains, Phase III (KMG-III): the genomes of soil and plant-associated and newly described type strains.</title>
        <authorList>
            <person name="Whitman W."/>
        </authorList>
    </citation>
    <scope>NUCLEOTIDE SEQUENCE [LARGE SCALE GENOMIC DNA]</scope>
    <source>
        <strain evidence="2 3">LMG 29544</strain>
    </source>
</reference>